<gene>
    <name evidence="2" type="ORF">BRAPAZ1V2_A06P19300.2</name>
</gene>
<evidence type="ECO:0000256" key="1">
    <source>
        <dbReference type="SAM" id="MobiDB-lite"/>
    </source>
</evidence>
<name>A0A8D9D2Y4_BRACM</name>
<sequence length="119" mass="12815">MVSWSPYILKSVALSESNAVLKSFSVLRCKGIPQNRSPTNAGITTVLLIEAHAAFGVDGCKAITLCVLPDAAKQLVVDNLMDYAYLLSPSPRARLPLQPDTDDLPPPPPPHPTKIDILQ</sequence>
<organism evidence="2 3">
    <name type="scientific">Brassica campestris</name>
    <name type="common">Field mustard</name>
    <dbReference type="NCBI Taxonomy" id="3711"/>
    <lineage>
        <taxon>Eukaryota</taxon>
        <taxon>Viridiplantae</taxon>
        <taxon>Streptophyta</taxon>
        <taxon>Embryophyta</taxon>
        <taxon>Tracheophyta</taxon>
        <taxon>Spermatophyta</taxon>
        <taxon>Magnoliopsida</taxon>
        <taxon>eudicotyledons</taxon>
        <taxon>Gunneridae</taxon>
        <taxon>Pentapetalae</taxon>
        <taxon>rosids</taxon>
        <taxon>malvids</taxon>
        <taxon>Brassicales</taxon>
        <taxon>Brassicaceae</taxon>
        <taxon>Brassiceae</taxon>
        <taxon>Brassica</taxon>
    </lineage>
</organism>
<accession>A0A8D9D2Y4</accession>
<dbReference type="AlphaFoldDB" id="A0A8D9D2Y4"/>
<dbReference type="Proteomes" id="UP000694005">
    <property type="component" value="Chromosome A06"/>
</dbReference>
<evidence type="ECO:0000313" key="2">
    <source>
        <dbReference type="EMBL" id="CAG7869690.1"/>
    </source>
</evidence>
<reference evidence="2 3" key="1">
    <citation type="submission" date="2021-07" db="EMBL/GenBank/DDBJ databases">
        <authorList>
            <consortium name="Genoscope - CEA"/>
            <person name="William W."/>
        </authorList>
    </citation>
    <scope>NUCLEOTIDE SEQUENCE [LARGE SCALE GENOMIC DNA]</scope>
</reference>
<dbReference type="Gramene" id="A06p19300.2_BraZ1">
    <property type="protein sequence ID" value="A06p19300.2_BraZ1.CDS"/>
    <property type="gene ID" value="A06g19300.2_BraZ1"/>
</dbReference>
<protein>
    <submittedName>
        <fullName evidence="2">Uncharacterized protein</fullName>
    </submittedName>
</protein>
<evidence type="ECO:0000313" key="3">
    <source>
        <dbReference type="Proteomes" id="UP000694005"/>
    </source>
</evidence>
<dbReference type="EMBL" id="LS974622">
    <property type="protein sequence ID" value="CAG7869690.1"/>
    <property type="molecule type" value="Genomic_DNA"/>
</dbReference>
<feature type="region of interest" description="Disordered" evidence="1">
    <location>
        <begin position="94"/>
        <end position="119"/>
    </location>
</feature>
<proteinExistence type="predicted"/>